<dbReference type="Gene3D" id="2.40.260.10">
    <property type="entry name" value="Sortase"/>
    <property type="match status" value="1"/>
</dbReference>
<keyword evidence="3" id="KW-0812">Transmembrane</keyword>
<dbReference type="InterPro" id="IPR053525">
    <property type="entry name" value="Sortase_D"/>
</dbReference>
<accession>A0A845DRT1</accession>
<feature type="transmembrane region" description="Helical" evidence="3">
    <location>
        <begin position="5"/>
        <end position="24"/>
    </location>
</feature>
<dbReference type="Proteomes" id="UP000460949">
    <property type="component" value="Unassembled WGS sequence"/>
</dbReference>
<dbReference type="InterPro" id="IPR023365">
    <property type="entry name" value="Sortase_dom-sf"/>
</dbReference>
<feature type="active site" description="Proton donor/acceptor" evidence="2">
    <location>
        <position position="130"/>
    </location>
</feature>
<feature type="active site" description="Acyl-thioester intermediate" evidence="2">
    <location>
        <position position="187"/>
    </location>
</feature>
<protein>
    <submittedName>
        <fullName evidence="4">Class D sortase</fullName>
    </submittedName>
</protein>
<keyword evidence="3" id="KW-1133">Transmembrane helix</keyword>
<dbReference type="RefSeq" id="WP_160835946.1">
    <property type="nucleotide sequence ID" value="NZ_WMET01000001.1"/>
</dbReference>
<dbReference type="Pfam" id="PF04203">
    <property type="entry name" value="Sortase"/>
    <property type="match status" value="1"/>
</dbReference>
<dbReference type="InterPro" id="IPR041999">
    <property type="entry name" value="Sortase_D_1"/>
</dbReference>
<dbReference type="SUPFAM" id="SSF63817">
    <property type="entry name" value="Sortase"/>
    <property type="match status" value="1"/>
</dbReference>
<dbReference type="GO" id="GO:0016787">
    <property type="term" value="F:hydrolase activity"/>
    <property type="evidence" value="ECO:0007669"/>
    <property type="project" value="UniProtKB-KW"/>
</dbReference>
<evidence type="ECO:0000313" key="4">
    <source>
        <dbReference type="EMBL" id="MYL19569.1"/>
    </source>
</evidence>
<proteinExistence type="predicted"/>
<keyword evidence="3" id="KW-0472">Membrane</keyword>
<organism evidence="4 5">
    <name type="scientific">Halobacillus litoralis</name>
    <dbReference type="NCBI Taxonomy" id="45668"/>
    <lineage>
        <taxon>Bacteria</taxon>
        <taxon>Bacillati</taxon>
        <taxon>Bacillota</taxon>
        <taxon>Bacilli</taxon>
        <taxon>Bacillales</taxon>
        <taxon>Bacillaceae</taxon>
        <taxon>Halobacillus</taxon>
    </lineage>
</organism>
<gene>
    <name evidence="4" type="ORF">GLW04_06665</name>
</gene>
<name>A0A845DRT1_9BACI</name>
<comment type="caution">
    <text evidence="4">The sequence shown here is derived from an EMBL/GenBank/DDBJ whole genome shotgun (WGS) entry which is preliminary data.</text>
</comment>
<reference evidence="4 5" key="1">
    <citation type="submission" date="2019-11" db="EMBL/GenBank/DDBJ databases">
        <title>Genome sequences of 17 halophilic strains isolated from different environments.</title>
        <authorList>
            <person name="Furrow R.E."/>
        </authorList>
    </citation>
    <scope>NUCLEOTIDE SEQUENCE [LARGE SCALE GENOMIC DNA]</scope>
    <source>
        <strain evidence="4 5">22511_23_Filter</strain>
    </source>
</reference>
<evidence type="ECO:0000256" key="2">
    <source>
        <dbReference type="PIRSR" id="PIRSR605754-1"/>
    </source>
</evidence>
<keyword evidence="1" id="KW-0378">Hydrolase</keyword>
<dbReference type="AlphaFoldDB" id="A0A845DRT1"/>
<sequence>MNKFLIGIITIGLSIFLFYGFQWWNAAGAVEKVSEEEIGTWQETSEKVDDMTVMDGSDRKPAEEEKTYTEDVSAYQKGEEMGRLIIPFLNKGYKTYWGADEDSLKRGVGMYVSEWTTTPDEKGHTVLSGHRETVFTNLGDINEGDSLYYEYEQKRYEYKVDKTWVTDAGDRSVIVDKDEPTLTLTTCYPFNFVGDAPERYIIQASLVDVSDMADS</sequence>
<evidence type="ECO:0000256" key="3">
    <source>
        <dbReference type="SAM" id="Phobius"/>
    </source>
</evidence>
<dbReference type="EMBL" id="WMET01000001">
    <property type="protein sequence ID" value="MYL19569.1"/>
    <property type="molecule type" value="Genomic_DNA"/>
</dbReference>
<evidence type="ECO:0000256" key="1">
    <source>
        <dbReference type="ARBA" id="ARBA00022801"/>
    </source>
</evidence>
<evidence type="ECO:0000313" key="5">
    <source>
        <dbReference type="Proteomes" id="UP000460949"/>
    </source>
</evidence>
<dbReference type="InterPro" id="IPR005754">
    <property type="entry name" value="Sortase"/>
</dbReference>
<dbReference type="NCBIfam" id="TIGR01076">
    <property type="entry name" value="sortase_fam"/>
    <property type="match status" value="1"/>
</dbReference>
<dbReference type="NCBIfam" id="NF033746">
    <property type="entry name" value="class_D_sortase"/>
    <property type="match status" value="1"/>
</dbReference>
<dbReference type="CDD" id="cd05828">
    <property type="entry name" value="Sortase_D_1"/>
    <property type="match status" value="1"/>
</dbReference>